<evidence type="ECO:0008006" key="9">
    <source>
        <dbReference type="Google" id="ProtNLM"/>
    </source>
</evidence>
<evidence type="ECO:0000256" key="3">
    <source>
        <dbReference type="ARBA" id="ARBA00022989"/>
    </source>
</evidence>
<sequence length="429" mass="46636">MIYIESSLVRTLVGAFQGTLSILFTLYAGYFIAQRGFVDQNTVKRLSKLSTSIFLPCLIIVQMGPELTVSRLGKLWIIPVWGLTSTLIAHLFGWIGQATFKMPYWTIVASGRPNSTALPLLLLQSLEYTGVLDRLSRPGESVSDTVARAKSILLLNAIVQQIITFQSAPFLLKYDKTKKDDSEENVNGRSHLTPGTSPLNLPGVVQDRERVGLLQAHRAYGATDDEPTAYTDALDPISEQPDLHWPYRLQFAERPVKKVFAMMSAPLIGGIIALLFGIIPPLNEAFLNKHGALYSSVTQSLRNLGDLFVGIQTVAVGAELALVSRAHPGWLPAAYSLSVRFLVMPALSMLFIGLTAGRGLYVDDKLVWFLLVLIPAGPSAMLLASVAEVVDVDQGPIAGYLVIAYLISPLMAVVCSLALEVVDIASARS</sequence>
<feature type="transmembrane region" description="Helical" evidence="6">
    <location>
        <begin position="333"/>
        <end position="354"/>
    </location>
</feature>
<dbReference type="GO" id="GO:0055085">
    <property type="term" value="P:transmembrane transport"/>
    <property type="evidence" value="ECO:0007669"/>
    <property type="project" value="InterPro"/>
</dbReference>
<comment type="caution">
    <text evidence="7">The sequence shown here is derived from an EMBL/GenBank/DDBJ whole genome shotgun (WGS) entry which is preliminary data.</text>
</comment>
<dbReference type="Pfam" id="PF03547">
    <property type="entry name" value="Mem_trans"/>
    <property type="match status" value="1"/>
</dbReference>
<feature type="compositionally biased region" description="Polar residues" evidence="5">
    <location>
        <begin position="185"/>
        <end position="199"/>
    </location>
</feature>
<feature type="transmembrane region" description="Helical" evidence="6">
    <location>
        <begin position="366"/>
        <end position="385"/>
    </location>
</feature>
<reference evidence="7 8" key="1">
    <citation type="submission" date="2018-11" db="EMBL/GenBank/DDBJ databases">
        <title>Genome assembly of Steccherinum ochraceum LE-BIN_3174, the white-rot fungus of the Steccherinaceae family (The Residual Polyporoid clade, Polyporales, Basidiomycota).</title>
        <authorList>
            <person name="Fedorova T.V."/>
            <person name="Glazunova O.A."/>
            <person name="Landesman E.O."/>
            <person name="Moiseenko K.V."/>
            <person name="Psurtseva N.V."/>
            <person name="Savinova O.S."/>
            <person name="Shakhova N.V."/>
            <person name="Tyazhelova T.V."/>
            <person name="Vasina D.V."/>
        </authorList>
    </citation>
    <scope>NUCLEOTIDE SEQUENCE [LARGE SCALE GENOMIC DNA]</scope>
    <source>
        <strain evidence="7 8">LE-BIN_3174</strain>
    </source>
</reference>
<evidence type="ECO:0000256" key="2">
    <source>
        <dbReference type="ARBA" id="ARBA00022692"/>
    </source>
</evidence>
<evidence type="ECO:0000313" key="7">
    <source>
        <dbReference type="EMBL" id="TCD64172.1"/>
    </source>
</evidence>
<dbReference type="Proteomes" id="UP000292702">
    <property type="component" value="Unassembled WGS sequence"/>
</dbReference>
<dbReference type="STRING" id="92696.A0A4R0R9Q7"/>
<dbReference type="PANTHER" id="PTHR31794:SF4">
    <property type="entry name" value="AUXIN EFFLUX TRANSPORTER FAMILY PROTEIN (EUROFUNG)"/>
    <property type="match status" value="1"/>
</dbReference>
<dbReference type="AlphaFoldDB" id="A0A4R0R9Q7"/>
<feature type="transmembrane region" description="Helical" evidence="6">
    <location>
        <begin position="397"/>
        <end position="419"/>
    </location>
</feature>
<feature type="transmembrane region" description="Helical" evidence="6">
    <location>
        <begin position="76"/>
        <end position="95"/>
    </location>
</feature>
<evidence type="ECO:0000313" key="8">
    <source>
        <dbReference type="Proteomes" id="UP000292702"/>
    </source>
</evidence>
<dbReference type="GO" id="GO:0016020">
    <property type="term" value="C:membrane"/>
    <property type="evidence" value="ECO:0007669"/>
    <property type="project" value="UniProtKB-SubCell"/>
</dbReference>
<dbReference type="OrthoDB" id="191139at2759"/>
<dbReference type="GO" id="GO:0005783">
    <property type="term" value="C:endoplasmic reticulum"/>
    <property type="evidence" value="ECO:0007669"/>
    <property type="project" value="TreeGrafter"/>
</dbReference>
<dbReference type="EMBL" id="RWJN01000252">
    <property type="protein sequence ID" value="TCD64172.1"/>
    <property type="molecule type" value="Genomic_DNA"/>
</dbReference>
<feature type="transmembrane region" description="Helical" evidence="6">
    <location>
        <begin position="12"/>
        <end position="33"/>
    </location>
</feature>
<feature type="region of interest" description="Disordered" evidence="5">
    <location>
        <begin position="181"/>
        <end position="201"/>
    </location>
</feature>
<feature type="transmembrane region" description="Helical" evidence="6">
    <location>
        <begin position="259"/>
        <end position="279"/>
    </location>
</feature>
<keyword evidence="4 6" id="KW-0472">Membrane</keyword>
<evidence type="ECO:0000256" key="4">
    <source>
        <dbReference type="ARBA" id="ARBA00023136"/>
    </source>
</evidence>
<evidence type="ECO:0000256" key="6">
    <source>
        <dbReference type="SAM" id="Phobius"/>
    </source>
</evidence>
<proteinExistence type="predicted"/>
<organism evidence="7 8">
    <name type="scientific">Steccherinum ochraceum</name>
    <dbReference type="NCBI Taxonomy" id="92696"/>
    <lineage>
        <taxon>Eukaryota</taxon>
        <taxon>Fungi</taxon>
        <taxon>Dikarya</taxon>
        <taxon>Basidiomycota</taxon>
        <taxon>Agaricomycotina</taxon>
        <taxon>Agaricomycetes</taxon>
        <taxon>Polyporales</taxon>
        <taxon>Steccherinaceae</taxon>
        <taxon>Steccherinum</taxon>
    </lineage>
</organism>
<protein>
    <recommendedName>
        <fullName evidence="9">Transporter</fullName>
    </recommendedName>
</protein>
<keyword evidence="2 6" id="KW-0812">Transmembrane</keyword>
<dbReference type="PANTHER" id="PTHR31794">
    <property type="entry name" value="AUXIN EFFLUX TRANSPORTER FAMILY PROTEIN (EUROFUNG)"/>
    <property type="match status" value="1"/>
</dbReference>
<gene>
    <name evidence="7" type="ORF">EIP91_004485</name>
</gene>
<comment type="subcellular location">
    <subcellularLocation>
        <location evidence="1">Membrane</location>
        <topology evidence="1">Multi-pass membrane protein</topology>
    </subcellularLocation>
</comment>
<keyword evidence="3 6" id="KW-1133">Transmembrane helix</keyword>
<keyword evidence="8" id="KW-1185">Reference proteome</keyword>
<evidence type="ECO:0000256" key="1">
    <source>
        <dbReference type="ARBA" id="ARBA00004141"/>
    </source>
</evidence>
<feature type="transmembrane region" description="Helical" evidence="6">
    <location>
        <begin position="45"/>
        <end position="64"/>
    </location>
</feature>
<name>A0A4R0R9Q7_9APHY</name>
<accession>A0A4R0R9Q7</accession>
<evidence type="ECO:0000256" key="5">
    <source>
        <dbReference type="SAM" id="MobiDB-lite"/>
    </source>
</evidence>
<dbReference type="InterPro" id="IPR004776">
    <property type="entry name" value="Mem_transp_PIN-like"/>
</dbReference>